<dbReference type="PANTHER" id="PTHR47555:SF2">
    <property type="entry name" value="N-ACETYLGLUCOSAMINYL TRANSFERASE COMPONENT FAMILY PROTEIN _ GPI1 FAMILY PROTEIN"/>
    <property type="match status" value="1"/>
</dbReference>
<comment type="caution">
    <text evidence="1">The sequence shown here is derived from an EMBL/GenBank/DDBJ whole genome shotgun (WGS) entry which is preliminary data.</text>
</comment>
<dbReference type="AlphaFoldDB" id="A0AAE1XJK2"/>
<keyword evidence="2" id="KW-1185">Reference proteome</keyword>
<reference evidence="1" key="1">
    <citation type="submission" date="2020-06" db="EMBL/GenBank/DDBJ databases">
        <authorList>
            <person name="Li T."/>
            <person name="Hu X."/>
            <person name="Zhang T."/>
            <person name="Song X."/>
            <person name="Zhang H."/>
            <person name="Dai N."/>
            <person name="Sheng W."/>
            <person name="Hou X."/>
            <person name="Wei L."/>
        </authorList>
    </citation>
    <scope>NUCLEOTIDE SEQUENCE</scope>
    <source>
        <strain evidence="1">3651</strain>
        <tissue evidence="1">Leaf</tissue>
    </source>
</reference>
<dbReference type="Proteomes" id="UP001293254">
    <property type="component" value="Unassembled WGS sequence"/>
</dbReference>
<name>A0AAE1XJK2_9LAMI</name>
<protein>
    <submittedName>
        <fullName evidence="1">Uncharacterized protein</fullName>
    </submittedName>
</protein>
<accession>A0AAE1XJK2</accession>
<proteinExistence type="predicted"/>
<evidence type="ECO:0000313" key="2">
    <source>
        <dbReference type="Proteomes" id="UP001293254"/>
    </source>
</evidence>
<gene>
    <name evidence="1" type="ORF">Salat_2937100</name>
</gene>
<organism evidence="1 2">
    <name type="scientific">Sesamum alatum</name>
    <dbReference type="NCBI Taxonomy" id="300844"/>
    <lineage>
        <taxon>Eukaryota</taxon>
        <taxon>Viridiplantae</taxon>
        <taxon>Streptophyta</taxon>
        <taxon>Embryophyta</taxon>
        <taxon>Tracheophyta</taxon>
        <taxon>Spermatophyta</taxon>
        <taxon>Magnoliopsida</taxon>
        <taxon>eudicotyledons</taxon>
        <taxon>Gunneridae</taxon>
        <taxon>Pentapetalae</taxon>
        <taxon>asterids</taxon>
        <taxon>lamiids</taxon>
        <taxon>Lamiales</taxon>
        <taxon>Pedaliaceae</taxon>
        <taxon>Sesamum</taxon>
    </lineage>
</organism>
<evidence type="ECO:0000313" key="1">
    <source>
        <dbReference type="EMBL" id="KAK4412899.1"/>
    </source>
</evidence>
<dbReference type="PANTHER" id="PTHR47555">
    <property type="entry name" value="N-ACETYLGLUCOSAMINYL TRANSFERASE COMPONENT FAMILY PROTEIN / GPI1 FAMILY PROTEIN"/>
    <property type="match status" value="1"/>
</dbReference>
<sequence length="143" mass="16531">MSPPLSSTINPRTDLQEIIQGTNKNMPVLLQDKCKFSLLGYYESDFSGNEQLERLGQDKNKHMNFTSDGHHLKRCTNNHGRWSCGWLKVDVLLEQGRLAALGNMWIKIVYGLPETIDRKVSVFPKLVHLHWNRETTFPLDLHM</sequence>
<dbReference type="EMBL" id="JACGWO010000013">
    <property type="protein sequence ID" value="KAK4412899.1"/>
    <property type="molecule type" value="Genomic_DNA"/>
</dbReference>
<reference evidence="1" key="2">
    <citation type="journal article" date="2024" name="Plant">
        <title>Genomic evolution and insights into agronomic trait innovations of Sesamum species.</title>
        <authorList>
            <person name="Miao H."/>
            <person name="Wang L."/>
            <person name="Qu L."/>
            <person name="Liu H."/>
            <person name="Sun Y."/>
            <person name="Le M."/>
            <person name="Wang Q."/>
            <person name="Wei S."/>
            <person name="Zheng Y."/>
            <person name="Lin W."/>
            <person name="Duan Y."/>
            <person name="Cao H."/>
            <person name="Xiong S."/>
            <person name="Wang X."/>
            <person name="Wei L."/>
            <person name="Li C."/>
            <person name="Ma Q."/>
            <person name="Ju M."/>
            <person name="Zhao R."/>
            <person name="Li G."/>
            <person name="Mu C."/>
            <person name="Tian Q."/>
            <person name="Mei H."/>
            <person name="Zhang T."/>
            <person name="Gao T."/>
            <person name="Zhang H."/>
        </authorList>
    </citation>
    <scope>NUCLEOTIDE SEQUENCE</scope>
    <source>
        <strain evidence="1">3651</strain>
    </source>
</reference>